<proteinExistence type="predicted"/>
<reference evidence="1 2" key="1">
    <citation type="submission" date="2014-11" db="EMBL/GenBank/DDBJ databases">
        <title>Genetic blueprint of the zoonotic pathogen Toxocara canis.</title>
        <authorList>
            <person name="Zhu X.-Q."/>
            <person name="Korhonen P.K."/>
            <person name="Cai H."/>
            <person name="Young N.D."/>
            <person name="Nejsum P."/>
            <person name="von Samson-Himmelstjerna G."/>
            <person name="Boag P.R."/>
            <person name="Tan P."/>
            <person name="Li Q."/>
            <person name="Min J."/>
            <person name="Yang Y."/>
            <person name="Wang X."/>
            <person name="Fang X."/>
            <person name="Hall R.S."/>
            <person name="Hofmann A."/>
            <person name="Sternberg P.W."/>
            <person name="Jex A.R."/>
            <person name="Gasser R.B."/>
        </authorList>
    </citation>
    <scope>NUCLEOTIDE SEQUENCE [LARGE SCALE GENOMIC DNA]</scope>
    <source>
        <strain evidence="1">PN_DK_2014</strain>
    </source>
</reference>
<sequence length="166" mass="18836">MESDVRVEFEEHCESDRTEGTRTRYSTMLEDVETIAKHMGNIQRKSACRAMAVFADERYNLVASGDKTLIAALFSSNINPCLRLSAAKKLDKEPETIPLLRVFDETEIDQMTGKNAVDAVDNAMSHINFPWLDPYDGERPQYWPQEIPFRSPSADDGTGILNRCLF</sequence>
<dbReference type="EMBL" id="JPKZ01022611">
    <property type="protein sequence ID" value="KHN71183.1"/>
    <property type="molecule type" value="Genomic_DNA"/>
</dbReference>
<organism evidence="1 2">
    <name type="scientific">Toxocara canis</name>
    <name type="common">Canine roundworm</name>
    <dbReference type="NCBI Taxonomy" id="6265"/>
    <lineage>
        <taxon>Eukaryota</taxon>
        <taxon>Metazoa</taxon>
        <taxon>Ecdysozoa</taxon>
        <taxon>Nematoda</taxon>
        <taxon>Chromadorea</taxon>
        <taxon>Rhabditida</taxon>
        <taxon>Spirurina</taxon>
        <taxon>Ascaridomorpha</taxon>
        <taxon>Ascaridoidea</taxon>
        <taxon>Toxocaridae</taxon>
        <taxon>Toxocara</taxon>
    </lineage>
</organism>
<keyword evidence="2" id="KW-1185">Reference proteome</keyword>
<accession>A0A0B2UP69</accession>
<comment type="caution">
    <text evidence="1">The sequence shown here is derived from an EMBL/GenBank/DDBJ whole genome shotgun (WGS) entry which is preliminary data.</text>
</comment>
<name>A0A0B2UP69_TOXCA</name>
<protein>
    <submittedName>
        <fullName evidence="1">Uncharacterized protein</fullName>
    </submittedName>
</protein>
<evidence type="ECO:0000313" key="2">
    <source>
        <dbReference type="Proteomes" id="UP000031036"/>
    </source>
</evidence>
<dbReference type="Proteomes" id="UP000031036">
    <property type="component" value="Unassembled WGS sequence"/>
</dbReference>
<gene>
    <name evidence="1" type="ORF">Tcan_02424</name>
</gene>
<dbReference type="AlphaFoldDB" id="A0A0B2UP69"/>
<evidence type="ECO:0000313" key="1">
    <source>
        <dbReference type="EMBL" id="KHN71183.1"/>
    </source>
</evidence>